<evidence type="ECO:0000256" key="3">
    <source>
        <dbReference type="ARBA" id="ARBA00022845"/>
    </source>
</evidence>
<dbReference type="InterPro" id="IPR003751">
    <property type="entry name" value="CsrA"/>
</dbReference>
<dbReference type="FunFam" id="2.60.40.4380:FF:000002">
    <property type="entry name" value="Translational regulator CsrA"/>
    <property type="match status" value="1"/>
</dbReference>
<name>A0A7T5EK70_9BACL</name>
<comment type="similarity">
    <text evidence="5">Belongs to the CsrA/RsmA family.</text>
</comment>
<dbReference type="EMBL" id="CP073708">
    <property type="protein sequence ID" value="QUO41195.1"/>
    <property type="molecule type" value="Genomic_DNA"/>
</dbReference>
<gene>
    <name evidence="5 6" type="primary">csrA</name>
    <name evidence="6" type="ORF">JD108_20105</name>
    <name evidence="7" type="ORF">KDJ56_20040</name>
</gene>
<dbReference type="GO" id="GO:0048027">
    <property type="term" value="F:mRNA 5'-UTR binding"/>
    <property type="evidence" value="ECO:0007669"/>
    <property type="project" value="UniProtKB-UniRule"/>
</dbReference>
<comment type="function">
    <text evidence="5">A translational regulator that binds mRNA to regulate translation initiation and/or mRNA stability. Usually binds in the 5'-UTR at or near the Shine-Dalgarno sequence preventing ribosome-binding, thus repressing translation. Its main target seems to be the major flagellin gene, while its function is anatagonized by FliW.</text>
</comment>
<evidence type="ECO:0000256" key="5">
    <source>
        <dbReference type="HAMAP-Rule" id="MF_00167"/>
    </source>
</evidence>
<dbReference type="PANTHER" id="PTHR34984:SF1">
    <property type="entry name" value="CARBON STORAGE REGULATOR"/>
    <property type="match status" value="1"/>
</dbReference>
<evidence type="ECO:0000256" key="1">
    <source>
        <dbReference type="ARBA" id="ARBA00022490"/>
    </source>
</evidence>
<keyword evidence="4 5" id="KW-0694">RNA-binding</keyword>
<dbReference type="EMBL" id="CP066308">
    <property type="protein sequence ID" value="QQE74111.1"/>
    <property type="molecule type" value="Genomic_DNA"/>
</dbReference>
<accession>A0A7T5EK70</accession>
<evidence type="ECO:0000313" key="9">
    <source>
        <dbReference type="Proteomes" id="UP000677234"/>
    </source>
</evidence>
<organism evidence="6 8">
    <name type="scientific">Brevibacillus composti</name>
    <dbReference type="NCBI Taxonomy" id="2796470"/>
    <lineage>
        <taxon>Bacteria</taxon>
        <taxon>Bacillati</taxon>
        <taxon>Bacillota</taxon>
        <taxon>Bacilli</taxon>
        <taxon>Bacillales</taxon>
        <taxon>Paenibacillaceae</taxon>
        <taxon>Brevibacillus</taxon>
    </lineage>
</organism>
<dbReference type="Pfam" id="PF02599">
    <property type="entry name" value="CsrA"/>
    <property type="match status" value="1"/>
</dbReference>
<dbReference type="RefSeq" id="WP_198827699.1">
    <property type="nucleotide sequence ID" value="NZ_CP066308.1"/>
</dbReference>
<evidence type="ECO:0000313" key="8">
    <source>
        <dbReference type="Proteomes" id="UP000595847"/>
    </source>
</evidence>
<dbReference type="GO" id="GO:0005829">
    <property type="term" value="C:cytosol"/>
    <property type="evidence" value="ECO:0007669"/>
    <property type="project" value="TreeGrafter"/>
</dbReference>
<dbReference type="PANTHER" id="PTHR34984">
    <property type="entry name" value="CARBON STORAGE REGULATOR"/>
    <property type="match status" value="1"/>
</dbReference>
<evidence type="ECO:0000256" key="4">
    <source>
        <dbReference type="ARBA" id="ARBA00022884"/>
    </source>
</evidence>
<dbReference type="Proteomes" id="UP000595847">
    <property type="component" value="Chromosome"/>
</dbReference>
<dbReference type="SUPFAM" id="SSF117130">
    <property type="entry name" value="CsrA-like"/>
    <property type="match status" value="1"/>
</dbReference>
<reference evidence="7" key="2">
    <citation type="submission" date="2021-04" db="EMBL/GenBank/DDBJ databases">
        <title>Brevibacillus composti FJAT-54423, complete genome.</title>
        <authorList>
            <person name="Tang R."/>
        </authorList>
    </citation>
    <scope>NUCLEOTIDE SEQUENCE</scope>
    <source>
        <strain evidence="7">FJAT-54424</strain>
    </source>
</reference>
<reference evidence="6 8" key="1">
    <citation type="submission" date="2020-12" db="EMBL/GenBank/DDBJ databases">
        <title>strain FJAT-54423T represents a novel species of the genus Brevibacillus.</title>
        <authorList>
            <person name="Tang R."/>
        </authorList>
    </citation>
    <scope>NUCLEOTIDE SEQUENCE [LARGE SCALE GENOMIC DNA]</scope>
    <source>
        <strain evidence="6 8">FJAT-54423</strain>
    </source>
</reference>
<dbReference type="GO" id="GO:0044781">
    <property type="term" value="P:bacterial-type flagellum organization"/>
    <property type="evidence" value="ECO:0007669"/>
    <property type="project" value="UniProtKB-KW"/>
</dbReference>
<proteinExistence type="inferred from homology"/>
<dbReference type="KEGG" id="bcop:JD108_20105"/>
<keyword evidence="2 5" id="KW-0678">Repressor</keyword>
<dbReference type="AlphaFoldDB" id="A0A7T5EK70"/>
<dbReference type="NCBIfam" id="NF002469">
    <property type="entry name" value="PRK01712.1"/>
    <property type="match status" value="1"/>
</dbReference>
<evidence type="ECO:0000313" key="7">
    <source>
        <dbReference type="EMBL" id="QUO41195.1"/>
    </source>
</evidence>
<dbReference type="Gene3D" id="2.60.40.4380">
    <property type="entry name" value="Translational regulator CsrA"/>
    <property type="match status" value="1"/>
</dbReference>
<dbReference type="Proteomes" id="UP000677234">
    <property type="component" value="Chromosome"/>
</dbReference>
<dbReference type="GO" id="GO:0006402">
    <property type="term" value="P:mRNA catabolic process"/>
    <property type="evidence" value="ECO:0007669"/>
    <property type="project" value="InterPro"/>
</dbReference>
<keyword evidence="3 5" id="KW-0810">Translation regulation</keyword>
<evidence type="ECO:0000313" key="6">
    <source>
        <dbReference type="EMBL" id="QQE74111.1"/>
    </source>
</evidence>
<dbReference type="GO" id="GO:0006109">
    <property type="term" value="P:regulation of carbohydrate metabolic process"/>
    <property type="evidence" value="ECO:0007669"/>
    <property type="project" value="InterPro"/>
</dbReference>
<dbReference type="GO" id="GO:0045947">
    <property type="term" value="P:negative regulation of translational initiation"/>
    <property type="evidence" value="ECO:0007669"/>
    <property type="project" value="UniProtKB-UniRule"/>
</dbReference>
<dbReference type="InterPro" id="IPR036107">
    <property type="entry name" value="CsrA_sf"/>
</dbReference>
<comment type="subunit">
    <text evidence="5">Homodimer; the beta-strands of each monomer intercalate to form a hydrophobic core, while the alpha-helices form wings that extend away from the core.</text>
</comment>
<keyword evidence="5" id="KW-1005">Bacterial flagellum biogenesis</keyword>
<keyword evidence="1 5" id="KW-0963">Cytoplasm</keyword>
<dbReference type="HAMAP" id="MF_00167">
    <property type="entry name" value="CsrA"/>
    <property type="match status" value="1"/>
</dbReference>
<keyword evidence="9" id="KW-1185">Reference proteome</keyword>
<protein>
    <recommendedName>
        <fullName evidence="5">Translational regulator CsrA</fullName>
    </recommendedName>
</protein>
<dbReference type="GO" id="GO:1902208">
    <property type="term" value="P:regulation of bacterial-type flagellum assembly"/>
    <property type="evidence" value="ECO:0007669"/>
    <property type="project" value="UniProtKB-UniRule"/>
</dbReference>
<comment type="subcellular location">
    <subcellularLocation>
        <location evidence="5">Cytoplasm</location>
    </subcellularLocation>
</comment>
<evidence type="ECO:0000256" key="2">
    <source>
        <dbReference type="ARBA" id="ARBA00022491"/>
    </source>
</evidence>
<sequence>MLVLSRKKNESIIIDGSIEIKIIGIEGESVKIGIEAPNHIEIHRKEIYVAIQTENEIASQNTGALQTLKEMIGKPPISDE</sequence>
<dbReference type="NCBIfam" id="TIGR00202">
    <property type="entry name" value="csrA"/>
    <property type="match status" value="1"/>
</dbReference>